<dbReference type="EMBL" id="CAJGYM010000039">
    <property type="protein sequence ID" value="CAD6193862.1"/>
    <property type="molecule type" value="Genomic_DNA"/>
</dbReference>
<feature type="transmembrane region" description="Helical" evidence="2">
    <location>
        <begin position="375"/>
        <end position="397"/>
    </location>
</feature>
<sequence>MAGNSHFRYVILFVGFLALMVIFSNYTIINLTFICMKNDLTNAEEINGTFRSRYDYSPAEKKAIIWAVAAGTVVGTLPVNWLYLRQGARMPFLLAGGLSILSTTALPTAADNSYHLLLLVRFVQGLAYSADFAVIGIICVTWAPLDESAMFIAILTSFSSFASVATNSITGALCESSFGWKSSYYVHAFFGCICFIAWTFIYSDKPTEHRFVGSQEAQRIQKGKGGDNVKERRIPWLAMLRNKSVVCVWLNAFMEMTSTIMLITYAPIYFRNVLEFEVEQTGYFVSLSIGLQLPFKLGTALISDKYKKISDMKKMLIFNTISVGLVGVFFCVLGFVPRSQRFWAVVVVALINCLSSMNCGGFYKCATLVARQYADVVIATIQFFKCVALFTGPALVAATVQEESDRGQWTAVFCINGVLLILANFASYAMFSDKRAVFTRDGKTQDYDLVPRTFVKRNGRALSLLTQKSAMSEFSKRSLAGLCEGRPVSLSVGPRPFSKPGVALAGTREKMAGPAQKAQAQIFFE</sequence>
<feature type="transmembrane region" description="Helical" evidence="2">
    <location>
        <begin position="7"/>
        <end position="29"/>
    </location>
</feature>
<feature type="transmembrane region" description="Helical" evidence="2">
    <location>
        <begin position="246"/>
        <end position="270"/>
    </location>
</feature>
<dbReference type="GO" id="GO:0022857">
    <property type="term" value="F:transmembrane transporter activity"/>
    <property type="evidence" value="ECO:0007669"/>
    <property type="project" value="InterPro"/>
</dbReference>
<dbReference type="Gene3D" id="1.20.1250.20">
    <property type="entry name" value="MFS general substrate transporter like domains"/>
    <property type="match status" value="2"/>
</dbReference>
<dbReference type="OrthoDB" id="2985014at2759"/>
<name>A0A8S1HFW8_9PELO</name>
<dbReference type="InterPro" id="IPR020846">
    <property type="entry name" value="MFS_dom"/>
</dbReference>
<evidence type="ECO:0000313" key="4">
    <source>
        <dbReference type="EMBL" id="CAD6193862.1"/>
    </source>
</evidence>
<feature type="domain" description="Major facilitator superfamily (MFS) profile" evidence="3">
    <location>
        <begin position="11"/>
        <end position="435"/>
    </location>
</feature>
<protein>
    <recommendedName>
        <fullName evidence="3">Major facilitator superfamily (MFS) profile domain-containing protein</fullName>
    </recommendedName>
</protein>
<dbReference type="Pfam" id="PF07690">
    <property type="entry name" value="MFS_1"/>
    <property type="match status" value="1"/>
</dbReference>
<dbReference type="InterPro" id="IPR011701">
    <property type="entry name" value="MFS"/>
</dbReference>
<feature type="transmembrane region" description="Helical" evidence="2">
    <location>
        <begin position="184"/>
        <end position="202"/>
    </location>
</feature>
<dbReference type="PROSITE" id="PS50850">
    <property type="entry name" value="MFS"/>
    <property type="match status" value="1"/>
</dbReference>
<dbReference type="GO" id="GO:0016020">
    <property type="term" value="C:membrane"/>
    <property type="evidence" value="ECO:0007669"/>
    <property type="project" value="UniProtKB-SubCell"/>
</dbReference>
<feature type="transmembrane region" description="Helical" evidence="2">
    <location>
        <begin position="282"/>
        <end position="303"/>
    </location>
</feature>
<feature type="transmembrane region" description="Helical" evidence="2">
    <location>
        <begin position="150"/>
        <end position="172"/>
    </location>
</feature>
<feature type="transmembrane region" description="Helical" evidence="2">
    <location>
        <begin position="342"/>
        <end position="363"/>
    </location>
</feature>
<gene>
    <name evidence="4" type="ORF">CAUJ_LOCUS9781</name>
</gene>
<dbReference type="AlphaFoldDB" id="A0A8S1HFW8"/>
<dbReference type="PANTHER" id="PTHR45757">
    <property type="entry name" value="PROTEIN CBG23364-RELATED"/>
    <property type="match status" value="1"/>
</dbReference>
<proteinExistence type="predicted"/>
<comment type="subcellular location">
    <subcellularLocation>
        <location evidence="1">Membrane</location>
        <topology evidence="1">Multi-pass membrane protein</topology>
    </subcellularLocation>
</comment>
<keyword evidence="2" id="KW-0812">Transmembrane</keyword>
<keyword evidence="2" id="KW-0472">Membrane</keyword>
<feature type="transmembrane region" description="Helical" evidence="2">
    <location>
        <begin position="63"/>
        <end position="84"/>
    </location>
</feature>
<reference evidence="4" key="1">
    <citation type="submission" date="2020-10" db="EMBL/GenBank/DDBJ databases">
        <authorList>
            <person name="Kikuchi T."/>
        </authorList>
    </citation>
    <scope>NUCLEOTIDE SEQUENCE</scope>
    <source>
        <strain evidence="4">NKZ352</strain>
    </source>
</reference>
<feature type="transmembrane region" description="Helical" evidence="2">
    <location>
        <begin position="122"/>
        <end position="143"/>
    </location>
</feature>
<feature type="transmembrane region" description="Helical" evidence="2">
    <location>
        <begin position="91"/>
        <end position="110"/>
    </location>
</feature>
<comment type="caution">
    <text evidence="4">The sequence shown here is derived from an EMBL/GenBank/DDBJ whole genome shotgun (WGS) entry which is preliminary data.</text>
</comment>
<dbReference type="InterPro" id="IPR036259">
    <property type="entry name" value="MFS_trans_sf"/>
</dbReference>
<evidence type="ECO:0000313" key="5">
    <source>
        <dbReference type="Proteomes" id="UP000835052"/>
    </source>
</evidence>
<accession>A0A8S1HFW8</accession>
<organism evidence="4 5">
    <name type="scientific">Caenorhabditis auriculariae</name>
    <dbReference type="NCBI Taxonomy" id="2777116"/>
    <lineage>
        <taxon>Eukaryota</taxon>
        <taxon>Metazoa</taxon>
        <taxon>Ecdysozoa</taxon>
        <taxon>Nematoda</taxon>
        <taxon>Chromadorea</taxon>
        <taxon>Rhabditida</taxon>
        <taxon>Rhabditina</taxon>
        <taxon>Rhabditomorpha</taxon>
        <taxon>Rhabditoidea</taxon>
        <taxon>Rhabditidae</taxon>
        <taxon>Peloderinae</taxon>
        <taxon>Caenorhabditis</taxon>
    </lineage>
</organism>
<keyword evidence="5" id="KW-1185">Reference proteome</keyword>
<evidence type="ECO:0000256" key="2">
    <source>
        <dbReference type="SAM" id="Phobius"/>
    </source>
</evidence>
<dbReference type="PANTHER" id="PTHR45757:SF22">
    <property type="entry name" value="MAJOR FACILITATOR SUPERFAMILY (MFS) PROFILE DOMAIN-CONTAINING PROTEIN"/>
    <property type="match status" value="1"/>
</dbReference>
<dbReference type="SUPFAM" id="SSF103473">
    <property type="entry name" value="MFS general substrate transporter"/>
    <property type="match status" value="1"/>
</dbReference>
<keyword evidence="2" id="KW-1133">Transmembrane helix</keyword>
<evidence type="ECO:0000259" key="3">
    <source>
        <dbReference type="PROSITE" id="PS50850"/>
    </source>
</evidence>
<feature type="transmembrane region" description="Helical" evidence="2">
    <location>
        <begin position="315"/>
        <end position="336"/>
    </location>
</feature>
<feature type="transmembrane region" description="Helical" evidence="2">
    <location>
        <begin position="409"/>
        <end position="431"/>
    </location>
</feature>
<dbReference type="Proteomes" id="UP000835052">
    <property type="component" value="Unassembled WGS sequence"/>
</dbReference>
<evidence type="ECO:0000256" key="1">
    <source>
        <dbReference type="ARBA" id="ARBA00004141"/>
    </source>
</evidence>